<keyword evidence="2" id="KW-1185">Reference proteome</keyword>
<name>A0ABQ8TKB0_PERAM</name>
<dbReference type="Proteomes" id="UP001148838">
    <property type="component" value="Unassembled WGS sequence"/>
</dbReference>
<evidence type="ECO:0000313" key="1">
    <source>
        <dbReference type="EMBL" id="KAJ4447054.1"/>
    </source>
</evidence>
<reference evidence="1 2" key="1">
    <citation type="journal article" date="2022" name="Allergy">
        <title>Genome assembly and annotation of Periplaneta americana reveal a comprehensive cockroach allergen profile.</title>
        <authorList>
            <person name="Wang L."/>
            <person name="Xiong Q."/>
            <person name="Saelim N."/>
            <person name="Wang L."/>
            <person name="Nong W."/>
            <person name="Wan A.T."/>
            <person name="Shi M."/>
            <person name="Liu X."/>
            <person name="Cao Q."/>
            <person name="Hui J.H.L."/>
            <person name="Sookrung N."/>
            <person name="Leung T.F."/>
            <person name="Tungtrongchitr A."/>
            <person name="Tsui S.K.W."/>
        </authorList>
    </citation>
    <scope>NUCLEOTIDE SEQUENCE [LARGE SCALE GENOMIC DNA]</scope>
    <source>
        <strain evidence="1">PWHHKU_190912</strain>
    </source>
</reference>
<evidence type="ECO:0000313" key="2">
    <source>
        <dbReference type="Proteomes" id="UP001148838"/>
    </source>
</evidence>
<dbReference type="EMBL" id="JAJSOF020000005">
    <property type="protein sequence ID" value="KAJ4447054.1"/>
    <property type="molecule type" value="Genomic_DNA"/>
</dbReference>
<protein>
    <recommendedName>
        <fullName evidence="3">Reverse transcriptase domain-containing protein</fullName>
    </recommendedName>
</protein>
<comment type="caution">
    <text evidence="1">The sequence shown here is derived from an EMBL/GenBank/DDBJ whole genome shotgun (WGS) entry which is preliminary data.</text>
</comment>
<evidence type="ECO:0008006" key="3">
    <source>
        <dbReference type="Google" id="ProtNLM"/>
    </source>
</evidence>
<sequence>MAGLCEGGNEPPGSLKAICHGLGQTCRTVAPQSDCFTPLSYPTHLFYQCGHDVLVTLGCINIHSRGGRKGKGTRNAIGQLWTIGERFLEKNKEVYVGFVDLENAFDRVDWNKLIRILKKIGVD</sequence>
<proteinExistence type="predicted"/>
<organism evidence="1 2">
    <name type="scientific">Periplaneta americana</name>
    <name type="common">American cockroach</name>
    <name type="synonym">Blatta americana</name>
    <dbReference type="NCBI Taxonomy" id="6978"/>
    <lineage>
        <taxon>Eukaryota</taxon>
        <taxon>Metazoa</taxon>
        <taxon>Ecdysozoa</taxon>
        <taxon>Arthropoda</taxon>
        <taxon>Hexapoda</taxon>
        <taxon>Insecta</taxon>
        <taxon>Pterygota</taxon>
        <taxon>Neoptera</taxon>
        <taxon>Polyneoptera</taxon>
        <taxon>Dictyoptera</taxon>
        <taxon>Blattodea</taxon>
        <taxon>Blattoidea</taxon>
        <taxon>Blattidae</taxon>
        <taxon>Blattinae</taxon>
        <taxon>Periplaneta</taxon>
    </lineage>
</organism>
<accession>A0ABQ8TKB0</accession>
<gene>
    <name evidence="1" type="ORF">ANN_09043</name>
</gene>